<organism evidence="4 5">
    <name type="scientific">Chiayiivirga flava</name>
    <dbReference type="NCBI Taxonomy" id="659595"/>
    <lineage>
        <taxon>Bacteria</taxon>
        <taxon>Pseudomonadati</taxon>
        <taxon>Pseudomonadota</taxon>
        <taxon>Gammaproteobacteria</taxon>
        <taxon>Lysobacterales</taxon>
        <taxon>Lysobacteraceae</taxon>
        <taxon>Chiayiivirga</taxon>
    </lineage>
</organism>
<dbReference type="InterPro" id="IPR006652">
    <property type="entry name" value="Kelch_1"/>
</dbReference>
<dbReference type="Proteomes" id="UP000521199">
    <property type="component" value="Unassembled WGS sequence"/>
</dbReference>
<dbReference type="AlphaFoldDB" id="A0A7W8DA18"/>
<keyword evidence="3" id="KW-0732">Signal</keyword>
<keyword evidence="5" id="KW-1185">Reference proteome</keyword>
<evidence type="ECO:0000256" key="1">
    <source>
        <dbReference type="ARBA" id="ARBA00022441"/>
    </source>
</evidence>
<keyword evidence="2" id="KW-0677">Repeat</keyword>
<feature type="chain" id="PRO_5030802472" description="Galactose oxidase" evidence="3">
    <location>
        <begin position="25"/>
        <end position="598"/>
    </location>
</feature>
<evidence type="ECO:0000256" key="3">
    <source>
        <dbReference type="SAM" id="SignalP"/>
    </source>
</evidence>
<dbReference type="PANTHER" id="PTHR46344:SF27">
    <property type="entry name" value="KELCH REPEAT SUPERFAMILY PROTEIN"/>
    <property type="match status" value="1"/>
</dbReference>
<dbReference type="InterPro" id="IPR015915">
    <property type="entry name" value="Kelch-typ_b-propeller"/>
</dbReference>
<dbReference type="EMBL" id="JACHHP010000006">
    <property type="protein sequence ID" value="MBB5209522.1"/>
    <property type="molecule type" value="Genomic_DNA"/>
</dbReference>
<dbReference type="SUPFAM" id="SSF117281">
    <property type="entry name" value="Kelch motif"/>
    <property type="match status" value="2"/>
</dbReference>
<feature type="signal peptide" evidence="3">
    <location>
        <begin position="1"/>
        <end position="24"/>
    </location>
</feature>
<evidence type="ECO:0008006" key="6">
    <source>
        <dbReference type="Google" id="ProtNLM"/>
    </source>
</evidence>
<evidence type="ECO:0000313" key="5">
    <source>
        <dbReference type="Proteomes" id="UP000521199"/>
    </source>
</evidence>
<evidence type="ECO:0000313" key="4">
    <source>
        <dbReference type="EMBL" id="MBB5209522.1"/>
    </source>
</evidence>
<protein>
    <recommendedName>
        <fullName evidence="6">Galactose oxidase</fullName>
    </recommendedName>
</protein>
<dbReference type="Gene3D" id="2.120.10.80">
    <property type="entry name" value="Kelch-type beta propeller"/>
    <property type="match status" value="1"/>
</dbReference>
<name>A0A7W8DA18_9GAMM</name>
<dbReference type="RefSeq" id="WP_183962052.1">
    <property type="nucleotide sequence ID" value="NZ_JACHHP010000006.1"/>
</dbReference>
<keyword evidence="1" id="KW-0880">Kelch repeat</keyword>
<dbReference type="SMART" id="SM00612">
    <property type="entry name" value="Kelch"/>
    <property type="match status" value="4"/>
</dbReference>
<sequence length="598" mass="62802">MARAPVLLCCIVAAGLLRASAALAHEVPGHVPPAEATTPFWIGPAASGAWFDPARSGEGWMIEMQPDGSAVAVWFTYAPAGEDAGQRWILGQGGVVDRDRIVFETAYVMSGGRFGPQFDPDDVVVAPWGRLEFVFADCEHGELAYDGPPAYGSGTRSFTRSAALHETGCTLARATTERGARAQASLQTVAGTWFDPAHNGEGVILQPLTDTLVAITWFSYTADGAPAWFTGIGTLHDGVLVAEAMTRPQGARFGADFDPDDVQAAPWGRVTLAFEGCGAATLSYASTDAAFGSGTLQLQRVTTPAGGVCLDAFPAARTSGSWSAGPSMPRPASEIATAVDGSAMYIAGNYPVGRTFQRFDAASGAWSVLPDLPGGRDHAMAFAFDGGVFVVGGYRGGPDATSPAWRYDIAARTFEPLDGMPAIVASGAAWLNGHVYLGHENGDLVQFDPRTYAHRVIRRHDTTYRDHSQLIAYLGELWMIGGRVRAGAHRSVAIYDPASDTWRAGPPMSEARSGFAAAVVDHQIVVAGGEQIAPDLVLIESMEMIAAGADAWERGPDMPIGVHGVGGAVHAGRFHALGGSVQAGFASNPGVVQIYTPR</sequence>
<comment type="caution">
    <text evidence="4">The sequence shown here is derived from an EMBL/GenBank/DDBJ whole genome shotgun (WGS) entry which is preliminary data.</text>
</comment>
<evidence type="ECO:0000256" key="2">
    <source>
        <dbReference type="ARBA" id="ARBA00022737"/>
    </source>
</evidence>
<proteinExistence type="predicted"/>
<reference evidence="4 5" key="1">
    <citation type="submission" date="2020-08" db="EMBL/GenBank/DDBJ databases">
        <title>Genomic Encyclopedia of Type Strains, Phase IV (KMG-IV): sequencing the most valuable type-strain genomes for metagenomic binning, comparative biology and taxonomic classification.</title>
        <authorList>
            <person name="Goeker M."/>
        </authorList>
    </citation>
    <scope>NUCLEOTIDE SEQUENCE [LARGE SCALE GENOMIC DNA]</scope>
    <source>
        <strain evidence="4 5">DSM 24163</strain>
    </source>
</reference>
<accession>A0A7W8DA18</accession>
<gene>
    <name evidence="4" type="ORF">HNQ52_003091</name>
</gene>
<dbReference type="PANTHER" id="PTHR46344">
    <property type="entry name" value="OS02G0202900 PROTEIN"/>
    <property type="match status" value="1"/>
</dbReference>